<sequence>MRQPQRTAFRVCREHSGRQGIIPSGFIGVDEIVSILRFAQGLMLLFPACGSGEVSSEPRVDLGPSDAAAD</sequence>
<gene>
    <name evidence="1" type="ORF">METZ01_LOCUS53816</name>
</gene>
<name>A0A381SA41_9ZZZZ</name>
<proteinExistence type="predicted"/>
<accession>A0A381SA41</accession>
<dbReference type="EMBL" id="UINC01002855">
    <property type="protein sequence ID" value="SVA00962.1"/>
    <property type="molecule type" value="Genomic_DNA"/>
</dbReference>
<evidence type="ECO:0000313" key="1">
    <source>
        <dbReference type="EMBL" id="SVA00962.1"/>
    </source>
</evidence>
<organism evidence="1">
    <name type="scientific">marine metagenome</name>
    <dbReference type="NCBI Taxonomy" id="408172"/>
    <lineage>
        <taxon>unclassified sequences</taxon>
        <taxon>metagenomes</taxon>
        <taxon>ecological metagenomes</taxon>
    </lineage>
</organism>
<protein>
    <submittedName>
        <fullName evidence="1">Uncharacterized protein</fullName>
    </submittedName>
</protein>
<reference evidence="1" key="1">
    <citation type="submission" date="2018-05" db="EMBL/GenBank/DDBJ databases">
        <authorList>
            <person name="Lanie J.A."/>
            <person name="Ng W.-L."/>
            <person name="Kazmierczak K.M."/>
            <person name="Andrzejewski T.M."/>
            <person name="Davidsen T.M."/>
            <person name="Wayne K.J."/>
            <person name="Tettelin H."/>
            <person name="Glass J.I."/>
            <person name="Rusch D."/>
            <person name="Podicherti R."/>
            <person name="Tsui H.-C.T."/>
            <person name="Winkler M.E."/>
        </authorList>
    </citation>
    <scope>NUCLEOTIDE SEQUENCE</scope>
</reference>
<dbReference type="AlphaFoldDB" id="A0A381SA41"/>